<dbReference type="PROSITE" id="PS50853">
    <property type="entry name" value="FN3"/>
    <property type="match status" value="1"/>
</dbReference>
<organism evidence="2 3">
    <name type="scientific">Thraustotheca clavata</name>
    <dbReference type="NCBI Taxonomy" id="74557"/>
    <lineage>
        <taxon>Eukaryota</taxon>
        <taxon>Sar</taxon>
        <taxon>Stramenopiles</taxon>
        <taxon>Oomycota</taxon>
        <taxon>Saprolegniomycetes</taxon>
        <taxon>Saprolegniales</taxon>
        <taxon>Achlyaceae</taxon>
        <taxon>Thraustotheca</taxon>
    </lineage>
</organism>
<dbReference type="SUPFAM" id="SSF49265">
    <property type="entry name" value="Fibronectin type III"/>
    <property type="match status" value="1"/>
</dbReference>
<dbReference type="Proteomes" id="UP000243217">
    <property type="component" value="Unassembled WGS sequence"/>
</dbReference>
<dbReference type="Gene3D" id="2.60.40.10">
    <property type="entry name" value="Immunoglobulins"/>
    <property type="match status" value="1"/>
</dbReference>
<feature type="domain" description="Fibronectin type-III" evidence="1">
    <location>
        <begin position="422"/>
        <end position="536"/>
    </location>
</feature>
<proteinExistence type="predicted"/>
<dbReference type="Pfam" id="PF00041">
    <property type="entry name" value="fn3"/>
    <property type="match status" value="1"/>
</dbReference>
<protein>
    <recommendedName>
        <fullName evidence="1">Fibronectin type-III domain-containing protein</fullName>
    </recommendedName>
</protein>
<sequence length="690" mass="77134">MQCSDTLAIVNAILINQHDQELSLALKNVLEKRKVYQETSAKQVQREAFNQQKDEKIAQKTPKDDLMQIVALKTIDDFIDPIVSSQNKLPIHENHVFTALIVVVTSFKSNLPPIPKSARIAAEELYEYLTDPMLGGLKKADCKLLINPSVVEFNIELDSFKNFSSNASSFTLILISHGVRVLNGPHIGSFILFPESRLSSIDELSLTAVSERKDMLEIPSKFKFLCFDICQDQDIAPNIHDVPIKGRIHAEFATRLLGLLREFDTQEKLAQGISKSSEPLPIIILEACKARLQIALLDSNDKNAQSLFIRSLLDAFRGGAASQGTKDYGKNWSEDDSKLPYLYVRDIIQYVISRVQFDAYQYIQKKEEQRTAITTGLEISQDQTPQLTCDVKDIEFPLSMAPRLVYKLFHQLISALGPPTVVPKAPKVLHTPTPSSITVSWDQVLPREELLPSSPIVGYKVEIKGIGKACEKWQLVGTKLVHTYDQVVREKILPPSTITAVALIPDAGYHFRLRARNVGGWGPYSPPSEPIWTKSGSTSLSSLGAKAVYESGALDIVCEALRKFPEDVELQLAGVQVVGQLVIHYDIRTCFSSIQVGATKFLLENITKKFPPTLYMNLHTTTLSVHHLLLHPARRQLKKNEAAMRIQARRTLQELAVQLYQQVYDAASGTVYYYNIRTGEASWTAPAALT</sequence>
<dbReference type="EMBL" id="JNBS01005039">
    <property type="protein sequence ID" value="OQR81316.1"/>
    <property type="molecule type" value="Genomic_DNA"/>
</dbReference>
<reference evidence="2 3" key="1">
    <citation type="journal article" date="2014" name="Genome Biol. Evol.">
        <title>The secreted proteins of Achlya hypogyna and Thraustotheca clavata identify the ancestral oomycete secretome and reveal gene acquisitions by horizontal gene transfer.</title>
        <authorList>
            <person name="Misner I."/>
            <person name="Blouin N."/>
            <person name="Leonard G."/>
            <person name="Richards T.A."/>
            <person name="Lane C.E."/>
        </authorList>
    </citation>
    <scope>NUCLEOTIDE SEQUENCE [LARGE SCALE GENOMIC DNA]</scope>
    <source>
        <strain evidence="2 3">ATCC 34112</strain>
    </source>
</reference>
<dbReference type="STRING" id="74557.A0A1V9Y6J4"/>
<evidence type="ECO:0000259" key="1">
    <source>
        <dbReference type="PROSITE" id="PS50853"/>
    </source>
</evidence>
<dbReference type="AlphaFoldDB" id="A0A1V9Y6J4"/>
<dbReference type="InterPro" id="IPR013783">
    <property type="entry name" value="Ig-like_fold"/>
</dbReference>
<dbReference type="Gene3D" id="2.20.70.10">
    <property type="match status" value="1"/>
</dbReference>
<gene>
    <name evidence="2" type="ORF">THRCLA_11833</name>
</gene>
<dbReference type="InterPro" id="IPR003961">
    <property type="entry name" value="FN3_dom"/>
</dbReference>
<evidence type="ECO:0000313" key="3">
    <source>
        <dbReference type="Proteomes" id="UP000243217"/>
    </source>
</evidence>
<name>A0A1V9Y6J4_9STRA</name>
<comment type="caution">
    <text evidence="2">The sequence shown here is derived from an EMBL/GenBank/DDBJ whole genome shotgun (WGS) entry which is preliminary data.</text>
</comment>
<keyword evidence="3" id="KW-1185">Reference proteome</keyword>
<accession>A0A1V9Y6J4</accession>
<dbReference type="CDD" id="cd00063">
    <property type="entry name" value="FN3"/>
    <property type="match status" value="1"/>
</dbReference>
<dbReference type="SMART" id="SM00060">
    <property type="entry name" value="FN3"/>
    <property type="match status" value="1"/>
</dbReference>
<dbReference type="OrthoDB" id="64753at2759"/>
<evidence type="ECO:0000313" key="2">
    <source>
        <dbReference type="EMBL" id="OQR81316.1"/>
    </source>
</evidence>
<dbReference type="InterPro" id="IPR036116">
    <property type="entry name" value="FN3_sf"/>
</dbReference>